<evidence type="ECO:0000256" key="1">
    <source>
        <dbReference type="SAM" id="Coils"/>
    </source>
</evidence>
<dbReference type="EMBL" id="MLAK01000893">
    <property type="protein sequence ID" value="OHT01840.1"/>
    <property type="molecule type" value="Genomic_DNA"/>
</dbReference>
<dbReference type="GeneID" id="94828370"/>
<dbReference type="AlphaFoldDB" id="A0A1J4JTS2"/>
<dbReference type="RefSeq" id="XP_068354976.1">
    <property type="nucleotide sequence ID" value="XM_068493666.1"/>
</dbReference>
<feature type="coiled-coil region" evidence="1">
    <location>
        <begin position="25"/>
        <end position="63"/>
    </location>
</feature>
<evidence type="ECO:0000313" key="2">
    <source>
        <dbReference type="EMBL" id="OHT01840.1"/>
    </source>
</evidence>
<name>A0A1J4JTS2_9EUKA</name>
<gene>
    <name evidence="2" type="ORF">TRFO_07414</name>
</gene>
<comment type="caution">
    <text evidence="2">The sequence shown here is derived from an EMBL/GenBank/DDBJ whole genome shotgun (WGS) entry which is preliminary data.</text>
</comment>
<sequence>MQITLVTPNPGQDFDTNSPQCQALVSNLDSQLKEQIAKLVEENNQLKQKVQRQAEQFREISALADQLINPSA</sequence>
<keyword evidence="3" id="KW-1185">Reference proteome</keyword>
<keyword evidence="1" id="KW-0175">Coiled coil</keyword>
<reference evidence="2" key="1">
    <citation type="submission" date="2016-10" db="EMBL/GenBank/DDBJ databases">
        <authorList>
            <person name="Benchimol M."/>
            <person name="Almeida L.G."/>
            <person name="Vasconcelos A.T."/>
            <person name="Perreira-Neves A."/>
            <person name="Rosa I.A."/>
            <person name="Tasca T."/>
            <person name="Bogo M.R."/>
            <person name="de Souza W."/>
        </authorList>
    </citation>
    <scope>NUCLEOTIDE SEQUENCE [LARGE SCALE GENOMIC DNA]</scope>
    <source>
        <strain evidence="2">K</strain>
    </source>
</reference>
<organism evidence="2 3">
    <name type="scientific">Tritrichomonas foetus</name>
    <dbReference type="NCBI Taxonomy" id="1144522"/>
    <lineage>
        <taxon>Eukaryota</taxon>
        <taxon>Metamonada</taxon>
        <taxon>Parabasalia</taxon>
        <taxon>Tritrichomonadida</taxon>
        <taxon>Tritrichomonadidae</taxon>
        <taxon>Tritrichomonas</taxon>
    </lineage>
</organism>
<dbReference type="Proteomes" id="UP000179807">
    <property type="component" value="Unassembled WGS sequence"/>
</dbReference>
<evidence type="ECO:0000313" key="3">
    <source>
        <dbReference type="Proteomes" id="UP000179807"/>
    </source>
</evidence>
<proteinExistence type="predicted"/>
<accession>A0A1J4JTS2</accession>
<dbReference type="VEuPathDB" id="TrichDB:TRFO_07414"/>
<protein>
    <submittedName>
        <fullName evidence="2">Uncharacterized protein</fullName>
    </submittedName>
</protein>